<feature type="domain" description="Flagellin N-terminal" evidence="4">
    <location>
        <begin position="5"/>
        <end position="142"/>
    </location>
</feature>
<comment type="function">
    <text evidence="3">Flagellin is the subunit protein which polymerizes to form the filaments of bacterial flagella.</text>
</comment>
<dbReference type="GO" id="GO:0005576">
    <property type="term" value="C:extracellular region"/>
    <property type="evidence" value="ECO:0007669"/>
    <property type="project" value="UniProtKB-SubCell"/>
</dbReference>
<reference evidence="6 7" key="1">
    <citation type="submission" date="2019-02" db="EMBL/GenBank/DDBJ databases">
        <title>Deep-cultivation of Planctomycetes and their phenomic and genomic characterization uncovers novel biology.</title>
        <authorList>
            <person name="Wiegand S."/>
            <person name="Jogler M."/>
            <person name="Boedeker C."/>
            <person name="Pinto D."/>
            <person name="Vollmers J."/>
            <person name="Rivas-Marin E."/>
            <person name="Kohn T."/>
            <person name="Peeters S.H."/>
            <person name="Heuer A."/>
            <person name="Rast P."/>
            <person name="Oberbeckmann S."/>
            <person name="Bunk B."/>
            <person name="Jeske O."/>
            <person name="Meyerdierks A."/>
            <person name="Storesund J.E."/>
            <person name="Kallscheuer N."/>
            <person name="Luecker S."/>
            <person name="Lage O.M."/>
            <person name="Pohl T."/>
            <person name="Merkel B.J."/>
            <person name="Hornburger P."/>
            <person name="Mueller R.-W."/>
            <person name="Bruemmer F."/>
            <person name="Labrenz M."/>
            <person name="Spormann A.M."/>
            <person name="Op den Camp H."/>
            <person name="Overmann J."/>
            <person name="Amann R."/>
            <person name="Jetten M.S.M."/>
            <person name="Mascher T."/>
            <person name="Medema M.H."/>
            <person name="Devos D.P."/>
            <person name="Kaster A.-K."/>
            <person name="Ovreas L."/>
            <person name="Rohde M."/>
            <person name="Galperin M.Y."/>
            <person name="Jogler C."/>
        </authorList>
    </citation>
    <scope>NUCLEOTIDE SEQUENCE [LARGE SCALE GENOMIC DNA]</scope>
    <source>
        <strain evidence="6 7">Pan44</strain>
    </source>
</reference>
<feature type="domain" description="Flagellin C-terminal" evidence="5">
    <location>
        <begin position="386"/>
        <end position="472"/>
    </location>
</feature>
<evidence type="ECO:0000256" key="3">
    <source>
        <dbReference type="RuleBase" id="RU362073"/>
    </source>
</evidence>
<keyword evidence="6" id="KW-0969">Cilium</keyword>
<dbReference type="RefSeq" id="WP_145029295.1">
    <property type="nucleotide sequence ID" value="NZ_CP036271.1"/>
</dbReference>
<dbReference type="OrthoDB" id="9796789at2"/>
<dbReference type="KEGG" id="ccos:Pan44_18210"/>
<evidence type="ECO:0000259" key="5">
    <source>
        <dbReference type="Pfam" id="PF00700"/>
    </source>
</evidence>
<keyword evidence="6" id="KW-0282">Flagellum</keyword>
<dbReference type="GO" id="GO:0009288">
    <property type="term" value="C:bacterial-type flagellum"/>
    <property type="evidence" value="ECO:0007669"/>
    <property type="project" value="UniProtKB-SubCell"/>
</dbReference>
<name>A0A517SCE2_9PLAN</name>
<organism evidence="6 7">
    <name type="scientific">Caulifigura coniformis</name>
    <dbReference type="NCBI Taxonomy" id="2527983"/>
    <lineage>
        <taxon>Bacteria</taxon>
        <taxon>Pseudomonadati</taxon>
        <taxon>Planctomycetota</taxon>
        <taxon>Planctomycetia</taxon>
        <taxon>Planctomycetales</taxon>
        <taxon>Planctomycetaceae</taxon>
        <taxon>Caulifigura</taxon>
    </lineage>
</organism>
<dbReference type="PANTHER" id="PTHR42792:SF2">
    <property type="entry name" value="FLAGELLIN"/>
    <property type="match status" value="1"/>
</dbReference>
<dbReference type="InterPro" id="IPR001492">
    <property type="entry name" value="Flagellin"/>
</dbReference>
<evidence type="ECO:0000256" key="2">
    <source>
        <dbReference type="ARBA" id="ARBA00023143"/>
    </source>
</evidence>
<dbReference type="Gene3D" id="2.60.40.4390">
    <property type="match status" value="1"/>
</dbReference>
<keyword evidence="6" id="KW-0966">Cell projection</keyword>
<protein>
    <recommendedName>
        <fullName evidence="3">Flagellin</fullName>
    </recommendedName>
</protein>
<keyword evidence="7" id="KW-1185">Reference proteome</keyword>
<accession>A0A517SCE2</accession>
<proteinExistence type="inferred from homology"/>
<dbReference type="InterPro" id="IPR046358">
    <property type="entry name" value="Flagellin_C"/>
</dbReference>
<keyword evidence="2 3" id="KW-0975">Bacterial flagellum</keyword>
<keyword evidence="3" id="KW-0964">Secreted</keyword>
<comment type="subcellular location">
    <subcellularLocation>
        <location evidence="3">Secreted</location>
    </subcellularLocation>
    <subcellularLocation>
        <location evidence="3">Bacterial flagellum</location>
    </subcellularLocation>
</comment>
<dbReference type="Pfam" id="PF00700">
    <property type="entry name" value="Flagellin_C"/>
    <property type="match status" value="1"/>
</dbReference>
<dbReference type="Gene3D" id="6.10.10.10">
    <property type="entry name" value="Flagellar export chaperone, C-terminal domain"/>
    <property type="match status" value="1"/>
</dbReference>
<dbReference type="Pfam" id="PF00669">
    <property type="entry name" value="Flagellin_N"/>
    <property type="match status" value="1"/>
</dbReference>
<evidence type="ECO:0000256" key="1">
    <source>
        <dbReference type="ARBA" id="ARBA00005709"/>
    </source>
</evidence>
<comment type="similarity">
    <text evidence="1 3">Belongs to the bacterial flagellin family.</text>
</comment>
<dbReference type="PANTHER" id="PTHR42792">
    <property type="entry name" value="FLAGELLIN"/>
    <property type="match status" value="1"/>
</dbReference>
<evidence type="ECO:0000259" key="4">
    <source>
        <dbReference type="Pfam" id="PF00669"/>
    </source>
</evidence>
<evidence type="ECO:0000313" key="6">
    <source>
        <dbReference type="EMBL" id="QDT53797.1"/>
    </source>
</evidence>
<dbReference type="FunCoup" id="A0A517SCE2">
    <property type="interactions" value="121"/>
</dbReference>
<dbReference type="InParanoid" id="A0A517SCE2"/>
<dbReference type="GO" id="GO:0005198">
    <property type="term" value="F:structural molecule activity"/>
    <property type="evidence" value="ECO:0007669"/>
    <property type="project" value="UniProtKB-UniRule"/>
</dbReference>
<dbReference type="EMBL" id="CP036271">
    <property type="protein sequence ID" value="QDT53797.1"/>
    <property type="molecule type" value="Genomic_DNA"/>
</dbReference>
<dbReference type="Gene3D" id="1.20.1330.10">
    <property type="entry name" value="f41 fragment of flagellin, N-terminal domain"/>
    <property type="match status" value="2"/>
</dbReference>
<dbReference type="InterPro" id="IPR042187">
    <property type="entry name" value="Flagellin_C_sub2"/>
</dbReference>
<dbReference type="AlphaFoldDB" id="A0A517SCE2"/>
<dbReference type="PRINTS" id="PR00207">
    <property type="entry name" value="FLAGELLIN"/>
</dbReference>
<evidence type="ECO:0000313" key="7">
    <source>
        <dbReference type="Proteomes" id="UP000315700"/>
    </source>
</evidence>
<dbReference type="Gene3D" id="3.30.70.2120">
    <property type="match status" value="1"/>
</dbReference>
<dbReference type="InterPro" id="IPR001029">
    <property type="entry name" value="Flagellin_N"/>
</dbReference>
<dbReference type="Proteomes" id="UP000315700">
    <property type="component" value="Chromosome"/>
</dbReference>
<sequence length="473" mass="47878">MGLSIANNVSSLNAQHNLGKASSNLAKSTERLSSGLKVNRGADGPAALVISEKQRAQIAGLQQAIDNADKATAVVQTAEGALNEINNLLVKVRSLALDSANAGVNDEDALAANQAEIDNALDTINRIAANTQFGQKKLLDGSSGISGVSTDTDVTVLKATGDTKAGNYAVSVTTAGERANVEAGTVQTANLAAEETLVVNGVSITLAAGLDKTGVISRINEFTDQTGVVADANGTGGATRLYSEAFGSDAEISVISNTAGAVDSSGLGTTELTDTGVDVVGTIGGTSFTGKGNVLTATSGNANGLKVELNAGTAATAVSTVTGAQGSVAVTDNSLVFQIGANQNQTAKIAIQKVNPNGLGTGVDGNQFNSLEDINVTSASKAQDSLAIIDEAIDEVTNLRGTLGAFQQNTLASTTANLQATLENTVNAESVIRDTDFATEVAEFTKQQVLVQAGTSVLKNANQQPQLALSLLN</sequence>
<dbReference type="SUPFAM" id="SSF64518">
    <property type="entry name" value="Phase 1 flagellin"/>
    <property type="match status" value="1"/>
</dbReference>
<gene>
    <name evidence="6" type="primary">fliC</name>
    <name evidence="6" type="ORF">Pan44_18210</name>
</gene>